<evidence type="ECO:0000256" key="1">
    <source>
        <dbReference type="ARBA" id="ARBA00009414"/>
    </source>
</evidence>
<reference evidence="4 5" key="1">
    <citation type="submission" date="2022-03" db="EMBL/GenBank/DDBJ databases">
        <authorList>
            <person name="Macdonald S."/>
            <person name="Ahmed S."/>
            <person name="Newling K."/>
        </authorList>
    </citation>
    <scope>NUCLEOTIDE SEQUENCE [LARGE SCALE GENOMIC DNA]</scope>
</reference>
<feature type="domain" description="GRAM" evidence="3">
    <location>
        <begin position="152"/>
        <end position="229"/>
    </location>
</feature>
<dbReference type="AlphaFoldDB" id="A0ABC8JFK2"/>
<evidence type="ECO:0000313" key="4">
    <source>
        <dbReference type="EMBL" id="CAH8326228.1"/>
    </source>
</evidence>
<protein>
    <recommendedName>
        <fullName evidence="3">GRAM domain-containing protein</fullName>
    </recommendedName>
</protein>
<dbReference type="FunFam" id="2.30.29.30:FF:000428">
    <property type="entry name" value="GEM-like protein 5"/>
    <property type="match status" value="1"/>
</dbReference>
<feature type="compositionally biased region" description="Low complexity" evidence="2">
    <location>
        <begin position="59"/>
        <end position="71"/>
    </location>
</feature>
<dbReference type="Pfam" id="PF02893">
    <property type="entry name" value="GRAM"/>
    <property type="match status" value="1"/>
</dbReference>
<gene>
    <name evidence="4" type="ORF">ERUC_LOCUS10597</name>
</gene>
<keyword evidence="5" id="KW-1185">Reference proteome</keyword>
<name>A0ABC8JFK2_ERUVS</name>
<dbReference type="Gene3D" id="2.30.29.30">
    <property type="entry name" value="Pleckstrin-homology domain (PH domain)/Phosphotyrosine-binding domain (PTB)"/>
    <property type="match status" value="1"/>
</dbReference>
<dbReference type="Proteomes" id="UP001642260">
    <property type="component" value="Unassembled WGS sequence"/>
</dbReference>
<dbReference type="PANTHER" id="PTHR31969">
    <property type="entry name" value="GEM-LIKE PROTEIN 2"/>
    <property type="match status" value="1"/>
</dbReference>
<evidence type="ECO:0000256" key="2">
    <source>
        <dbReference type="SAM" id="MobiDB-lite"/>
    </source>
</evidence>
<feature type="compositionally biased region" description="Basic and acidic residues" evidence="2">
    <location>
        <begin position="8"/>
        <end position="19"/>
    </location>
</feature>
<dbReference type="InterPro" id="IPR037848">
    <property type="entry name" value="GEM-like"/>
</dbReference>
<feature type="compositionally biased region" description="Polar residues" evidence="2">
    <location>
        <begin position="89"/>
        <end position="104"/>
    </location>
</feature>
<dbReference type="CDD" id="cd13222">
    <property type="entry name" value="PH-GRAM_GEM"/>
    <property type="match status" value="1"/>
</dbReference>
<accession>A0ABC8JFK2</accession>
<evidence type="ECO:0000313" key="5">
    <source>
        <dbReference type="Proteomes" id="UP001642260"/>
    </source>
</evidence>
<proteinExistence type="inferred from homology"/>
<organism evidence="4 5">
    <name type="scientific">Eruca vesicaria subsp. sativa</name>
    <name type="common">Garden rocket</name>
    <name type="synonym">Eruca sativa</name>
    <dbReference type="NCBI Taxonomy" id="29727"/>
    <lineage>
        <taxon>Eukaryota</taxon>
        <taxon>Viridiplantae</taxon>
        <taxon>Streptophyta</taxon>
        <taxon>Embryophyta</taxon>
        <taxon>Tracheophyta</taxon>
        <taxon>Spermatophyta</taxon>
        <taxon>Magnoliopsida</taxon>
        <taxon>eudicotyledons</taxon>
        <taxon>Gunneridae</taxon>
        <taxon>Pentapetalae</taxon>
        <taxon>rosids</taxon>
        <taxon>malvids</taxon>
        <taxon>Brassicales</taxon>
        <taxon>Brassicaceae</taxon>
        <taxon>Brassiceae</taxon>
        <taxon>Eruca</taxon>
    </lineage>
</organism>
<evidence type="ECO:0000259" key="3">
    <source>
        <dbReference type="SMART" id="SM00568"/>
    </source>
</evidence>
<dbReference type="InterPro" id="IPR011993">
    <property type="entry name" value="PH-like_dom_sf"/>
</dbReference>
<comment type="similarity">
    <text evidence="1">Belongs to the GEM family.</text>
</comment>
<dbReference type="InterPro" id="IPR004182">
    <property type="entry name" value="GRAM"/>
</dbReference>
<feature type="region of interest" description="Disordered" evidence="2">
    <location>
        <begin position="1"/>
        <end position="120"/>
    </location>
</feature>
<comment type="caution">
    <text evidence="4">The sequence shown here is derived from an EMBL/GenBank/DDBJ whole genome shotgun (WGS) entry which is preliminary data.</text>
</comment>
<dbReference type="EMBL" id="CAKOAT010104043">
    <property type="protein sequence ID" value="CAH8326228.1"/>
    <property type="molecule type" value="Genomic_DNA"/>
</dbReference>
<sequence>MEPSPAKVDSDAKIVKDQKNPSPSVDPKASDHGLKKGGDDASSEIALSEVEIGTKGIDPAAAAPSEAQPPARTSSGSKKSVHWSPELVSGSQEADQKSATSYPAGSNPYIARSPADTSDASLKVRTAPSFADAAMGRIAQSTKVLAEGGYEKIFRQTFETVPEEQLLNSFACYLSTSAGPVMGVLYISSAKLAYCSDNPLSYKNNGQTEWSYYKVVIPLHQLKAVNPSTSIVNPAEKYIQVISVDNHEFWFMGFLNYEGAVTSLQEALQAGGGLRSV</sequence>
<feature type="compositionally biased region" description="Basic and acidic residues" evidence="2">
    <location>
        <begin position="28"/>
        <end position="39"/>
    </location>
</feature>
<dbReference type="SMART" id="SM00568">
    <property type="entry name" value="GRAM"/>
    <property type="match status" value="1"/>
</dbReference>